<keyword evidence="3 5" id="KW-1133">Transmembrane helix</keyword>
<evidence type="ECO:0000313" key="7">
    <source>
        <dbReference type="Proteomes" id="UP000619041"/>
    </source>
</evidence>
<evidence type="ECO:0008006" key="8">
    <source>
        <dbReference type="Google" id="ProtNLM"/>
    </source>
</evidence>
<dbReference type="Pfam" id="PF01988">
    <property type="entry name" value="VIT1"/>
    <property type="match status" value="1"/>
</dbReference>
<evidence type="ECO:0000256" key="5">
    <source>
        <dbReference type="SAM" id="Phobius"/>
    </source>
</evidence>
<comment type="caution">
    <text evidence="6">The sequence shown here is derived from an EMBL/GenBank/DDBJ whole genome shotgun (WGS) entry which is preliminary data.</text>
</comment>
<reference evidence="7" key="1">
    <citation type="journal article" date="2019" name="Int. J. Syst. Evol. Microbiol.">
        <title>The Global Catalogue of Microorganisms (GCM) 10K type strain sequencing project: providing services to taxonomists for standard genome sequencing and annotation.</title>
        <authorList>
            <consortium name="The Broad Institute Genomics Platform"/>
            <consortium name="The Broad Institute Genome Sequencing Center for Infectious Disease"/>
            <person name="Wu L."/>
            <person name="Ma J."/>
        </authorList>
    </citation>
    <scope>NUCLEOTIDE SEQUENCE [LARGE SCALE GENOMIC DNA]</scope>
    <source>
        <strain evidence="7">CGMCC 1.15959</strain>
    </source>
</reference>
<dbReference type="RefSeq" id="WP_188644584.1">
    <property type="nucleotide sequence ID" value="NZ_BMKL01000001.1"/>
</dbReference>
<evidence type="ECO:0000256" key="2">
    <source>
        <dbReference type="ARBA" id="ARBA00022692"/>
    </source>
</evidence>
<sequence>MPPPDLSHQPSAHAERHFVTRTGWLRAGVLGANDGLVSTASLMVGIAAASASASQLVLTGFAGIAAGAMSMAAGEYVSVSSQADSERADLAREREALETTPEEEERELAAIYQTRGLDAELAQQVAAALTKHDPLDAHARDEMGISAAIAARPLQAAGASAAAFVAGGIVPLIVALLRPGAEVIYWMVGVTLVALAVLGAIGAHLGGAPYTRAVLRVVLFGGLAMAVTAGVGRLFDIAV</sequence>
<keyword evidence="7" id="KW-1185">Reference proteome</keyword>
<feature type="transmembrane region" description="Helical" evidence="5">
    <location>
        <begin position="156"/>
        <end position="177"/>
    </location>
</feature>
<comment type="subcellular location">
    <subcellularLocation>
        <location evidence="1">Endomembrane system</location>
        <topology evidence="1">Multi-pass membrane protein</topology>
    </subcellularLocation>
</comment>
<keyword evidence="4 5" id="KW-0472">Membrane</keyword>
<accession>A0ABQ1S8K3</accession>
<evidence type="ECO:0000256" key="4">
    <source>
        <dbReference type="ARBA" id="ARBA00023136"/>
    </source>
</evidence>
<evidence type="ECO:0000256" key="1">
    <source>
        <dbReference type="ARBA" id="ARBA00004127"/>
    </source>
</evidence>
<feature type="transmembrane region" description="Helical" evidence="5">
    <location>
        <begin position="183"/>
        <end position="201"/>
    </location>
</feature>
<evidence type="ECO:0000313" key="6">
    <source>
        <dbReference type="EMBL" id="GGD96133.1"/>
    </source>
</evidence>
<dbReference type="Proteomes" id="UP000619041">
    <property type="component" value="Unassembled WGS sequence"/>
</dbReference>
<protein>
    <recommendedName>
        <fullName evidence="8">VIT family protein</fullName>
    </recommendedName>
</protein>
<dbReference type="EMBL" id="BMKL01000001">
    <property type="protein sequence ID" value="GGD96133.1"/>
    <property type="molecule type" value="Genomic_DNA"/>
</dbReference>
<dbReference type="InterPro" id="IPR008217">
    <property type="entry name" value="Ccc1_fam"/>
</dbReference>
<dbReference type="PANTHER" id="PTHR31851">
    <property type="entry name" value="FE(2+)/MN(2+) TRANSPORTER PCL1"/>
    <property type="match status" value="1"/>
</dbReference>
<proteinExistence type="predicted"/>
<keyword evidence="2 5" id="KW-0812">Transmembrane</keyword>
<feature type="transmembrane region" description="Helical" evidence="5">
    <location>
        <begin position="213"/>
        <end position="235"/>
    </location>
</feature>
<name>A0ABQ1S8K3_9SPHN</name>
<evidence type="ECO:0000256" key="3">
    <source>
        <dbReference type="ARBA" id="ARBA00022989"/>
    </source>
</evidence>
<organism evidence="6 7">
    <name type="scientific">Tsuneonella deserti</name>
    <dbReference type="NCBI Taxonomy" id="2035528"/>
    <lineage>
        <taxon>Bacteria</taxon>
        <taxon>Pseudomonadati</taxon>
        <taxon>Pseudomonadota</taxon>
        <taxon>Alphaproteobacteria</taxon>
        <taxon>Sphingomonadales</taxon>
        <taxon>Erythrobacteraceae</taxon>
        <taxon>Tsuneonella</taxon>
    </lineage>
</organism>
<gene>
    <name evidence="6" type="ORF">GCM10011515_15100</name>
</gene>